<feature type="compositionally biased region" description="Basic residues" evidence="1">
    <location>
        <begin position="63"/>
        <end position="72"/>
    </location>
</feature>
<dbReference type="AlphaFoldDB" id="A0ABD2ZGS9"/>
<dbReference type="PANTHER" id="PTHR48227">
    <property type="entry name" value="DNA TOPOISOMERASE 1-LIKE"/>
    <property type="match status" value="1"/>
</dbReference>
<evidence type="ECO:0000313" key="2">
    <source>
        <dbReference type="EMBL" id="KAL3518289.1"/>
    </source>
</evidence>
<evidence type="ECO:0000256" key="1">
    <source>
        <dbReference type="SAM" id="MobiDB-lite"/>
    </source>
</evidence>
<keyword evidence="3" id="KW-1185">Reference proteome</keyword>
<accession>A0ABD2ZGS9</accession>
<sequence length="129" mass="14452">MKTVTGKVVSTKPSTLSSAAKNLSGFTYLDENGAPDAVRAYLKRASDAFNTLVQFQKDLKAPHSQRKRRASRKPPDFHAKIETLATVDENYPGEEKIKNVENKGKRKKNRAFGVSNEYISLGTTCWKEF</sequence>
<comment type="caution">
    <text evidence="2">The sequence shown here is derived from an EMBL/GenBank/DDBJ whole genome shotgun (WGS) entry which is preliminary data.</text>
</comment>
<feature type="region of interest" description="Disordered" evidence="1">
    <location>
        <begin position="59"/>
        <end position="79"/>
    </location>
</feature>
<dbReference type="Proteomes" id="UP001630127">
    <property type="component" value="Unassembled WGS sequence"/>
</dbReference>
<organism evidence="2 3">
    <name type="scientific">Cinchona calisaya</name>
    <dbReference type="NCBI Taxonomy" id="153742"/>
    <lineage>
        <taxon>Eukaryota</taxon>
        <taxon>Viridiplantae</taxon>
        <taxon>Streptophyta</taxon>
        <taxon>Embryophyta</taxon>
        <taxon>Tracheophyta</taxon>
        <taxon>Spermatophyta</taxon>
        <taxon>Magnoliopsida</taxon>
        <taxon>eudicotyledons</taxon>
        <taxon>Gunneridae</taxon>
        <taxon>Pentapetalae</taxon>
        <taxon>asterids</taxon>
        <taxon>lamiids</taxon>
        <taxon>Gentianales</taxon>
        <taxon>Rubiaceae</taxon>
        <taxon>Cinchonoideae</taxon>
        <taxon>Cinchoneae</taxon>
        <taxon>Cinchona</taxon>
    </lineage>
</organism>
<evidence type="ECO:0000313" key="3">
    <source>
        <dbReference type="Proteomes" id="UP001630127"/>
    </source>
</evidence>
<name>A0ABD2ZGS9_9GENT</name>
<protein>
    <submittedName>
        <fullName evidence="2">Uncharacterized protein</fullName>
    </submittedName>
</protein>
<dbReference type="EMBL" id="JBJUIK010000009">
    <property type="protein sequence ID" value="KAL3518289.1"/>
    <property type="molecule type" value="Genomic_DNA"/>
</dbReference>
<gene>
    <name evidence="2" type="ORF">ACH5RR_020878</name>
</gene>
<reference evidence="2 3" key="1">
    <citation type="submission" date="2024-11" db="EMBL/GenBank/DDBJ databases">
        <title>A near-complete genome assembly of Cinchona calisaya.</title>
        <authorList>
            <person name="Lian D.C."/>
            <person name="Zhao X.W."/>
            <person name="Wei L."/>
        </authorList>
    </citation>
    <scope>NUCLEOTIDE SEQUENCE [LARGE SCALE GENOMIC DNA]</scope>
    <source>
        <tissue evidence="2">Nenye</tissue>
    </source>
</reference>
<proteinExistence type="predicted"/>
<dbReference type="PANTHER" id="PTHR48227:SF1">
    <property type="entry name" value="DNA LIGASE 1-LIKE"/>
    <property type="match status" value="1"/>
</dbReference>